<evidence type="ECO:0000256" key="2">
    <source>
        <dbReference type="ARBA" id="ARBA00022552"/>
    </source>
</evidence>
<keyword evidence="4" id="KW-0677">Repeat</keyword>
<dbReference type="EMBL" id="VXIV02000272">
    <property type="protein sequence ID" value="KAF6039373.1"/>
    <property type="molecule type" value="Genomic_DNA"/>
</dbReference>
<evidence type="ECO:0000256" key="3">
    <source>
        <dbReference type="ARBA" id="ARBA00022574"/>
    </source>
</evidence>
<dbReference type="InterPro" id="IPR015943">
    <property type="entry name" value="WD40/YVTN_repeat-like_dom_sf"/>
</dbReference>
<dbReference type="PANTHER" id="PTHR18359">
    <property type="entry name" value="WD-REPEAT PROTEIN-RELATED"/>
    <property type="match status" value="1"/>
</dbReference>
<evidence type="ECO:0000256" key="1">
    <source>
        <dbReference type="ARBA" id="ARBA00004604"/>
    </source>
</evidence>
<evidence type="ECO:0000313" key="7">
    <source>
        <dbReference type="Proteomes" id="UP000593567"/>
    </source>
</evidence>
<evidence type="ECO:0008006" key="8">
    <source>
        <dbReference type="Google" id="ProtNLM"/>
    </source>
</evidence>
<comment type="subcellular location">
    <subcellularLocation>
        <location evidence="1">Nucleus</location>
        <location evidence="1">Nucleolus</location>
    </subcellularLocation>
</comment>
<dbReference type="InterPro" id="IPR045161">
    <property type="entry name" value="Utp18"/>
</dbReference>
<organism evidence="6 7">
    <name type="scientific">Bugula neritina</name>
    <name type="common">Brown bryozoan</name>
    <name type="synonym">Sertularia neritina</name>
    <dbReference type="NCBI Taxonomy" id="10212"/>
    <lineage>
        <taxon>Eukaryota</taxon>
        <taxon>Metazoa</taxon>
        <taxon>Spiralia</taxon>
        <taxon>Lophotrochozoa</taxon>
        <taxon>Bryozoa</taxon>
        <taxon>Gymnolaemata</taxon>
        <taxon>Cheilostomatida</taxon>
        <taxon>Flustrina</taxon>
        <taxon>Buguloidea</taxon>
        <taxon>Bugulidae</taxon>
        <taxon>Bugula</taxon>
    </lineage>
</organism>
<dbReference type="Gene3D" id="2.130.10.10">
    <property type="entry name" value="YVTN repeat-like/Quinoprotein amine dehydrogenase"/>
    <property type="match status" value="1"/>
</dbReference>
<evidence type="ECO:0000256" key="4">
    <source>
        <dbReference type="ARBA" id="ARBA00022737"/>
    </source>
</evidence>
<dbReference type="GO" id="GO:0006364">
    <property type="term" value="P:rRNA processing"/>
    <property type="evidence" value="ECO:0007669"/>
    <property type="project" value="UniProtKB-KW"/>
</dbReference>
<comment type="caution">
    <text evidence="6">The sequence shown here is derived from an EMBL/GenBank/DDBJ whole genome shotgun (WGS) entry which is preliminary data.</text>
</comment>
<dbReference type="InterPro" id="IPR036322">
    <property type="entry name" value="WD40_repeat_dom_sf"/>
</dbReference>
<reference evidence="6" key="1">
    <citation type="submission" date="2020-06" db="EMBL/GenBank/DDBJ databases">
        <title>Draft genome of Bugula neritina, a colonial animal packing powerful symbionts and potential medicines.</title>
        <authorList>
            <person name="Rayko M."/>
        </authorList>
    </citation>
    <scope>NUCLEOTIDE SEQUENCE [LARGE SCALE GENOMIC DNA]</scope>
    <source>
        <strain evidence="6">Kwan_BN1</strain>
    </source>
</reference>
<sequence>MHVSQVQPVSSTPSPLFQSVERSVKLVNTSSLSVYQNYPSVVDKMSKPTDLDFSPNSGYFAVGTSKGVVHMYRLQHFNGY</sequence>
<dbReference type="Proteomes" id="UP000593567">
    <property type="component" value="Unassembled WGS sequence"/>
</dbReference>
<evidence type="ECO:0000313" key="6">
    <source>
        <dbReference type="EMBL" id="KAF6039373.1"/>
    </source>
</evidence>
<keyword evidence="7" id="KW-1185">Reference proteome</keyword>
<accession>A0A7J7KMK2</accession>
<protein>
    <recommendedName>
        <fullName evidence="8">UTP18</fullName>
    </recommendedName>
</protein>
<gene>
    <name evidence="6" type="ORF">EB796_002337</name>
</gene>
<dbReference type="AlphaFoldDB" id="A0A7J7KMK2"/>
<dbReference type="GO" id="GO:0034388">
    <property type="term" value="C:Pwp2p-containing subcomplex of 90S preribosome"/>
    <property type="evidence" value="ECO:0007669"/>
    <property type="project" value="TreeGrafter"/>
</dbReference>
<name>A0A7J7KMK2_BUGNE</name>
<keyword evidence="3" id="KW-0853">WD repeat</keyword>
<evidence type="ECO:0000256" key="5">
    <source>
        <dbReference type="ARBA" id="ARBA00023242"/>
    </source>
</evidence>
<keyword evidence="2" id="KW-0698">rRNA processing</keyword>
<keyword evidence="5" id="KW-0539">Nucleus</keyword>
<proteinExistence type="predicted"/>
<dbReference type="SUPFAM" id="SSF50978">
    <property type="entry name" value="WD40 repeat-like"/>
    <property type="match status" value="1"/>
</dbReference>
<dbReference type="PANTHER" id="PTHR18359:SF0">
    <property type="entry name" value="U3 SMALL NUCLEOLAR RNA-ASSOCIATED PROTEIN 18 HOMOLOG"/>
    <property type="match status" value="1"/>
</dbReference>
<dbReference type="OrthoDB" id="1935146at2759"/>
<dbReference type="GO" id="GO:0032040">
    <property type="term" value="C:small-subunit processome"/>
    <property type="evidence" value="ECO:0007669"/>
    <property type="project" value="TreeGrafter"/>
</dbReference>